<feature type="compositionally biased region" description="Basic residues" evidence="1">
    <location>
        <begin position="70"/>
        <end position="92"/>
    </location>
</feature>
<feature type="compositionally biased region" description="Basic and acidic residues" evidence="1">
    <location>
        <begin position="208"/>
        <end position="217"/>
    </location>
</feature>
<name>A0A6J4IEY3_9PROT</name>
<reference evidence="2" key="1">
    <citation type="submission" date="2020-02" db="EMBL/GenBank/DDBJ databases">
        <authorList>
            <person name="Meier V. D."/>
        </authorList>
    </citation>
    <scope>NUCLEOTIDE SEQUENCE</scope>
    <source>
        <strain evidence="2">AVDCRST_MAG08</strain>
    </source>
</reference>
<feature type="region of interest" description="Disordered" evidence="1">
    <location>
        <begin position="279"/>
        <end position="310"/>
    </location>
</feature>
<gene>
    <name evidence="2" type="ORF">AVDCRST_MAG08-1968</name>
</gene>
<feature type="compositionally biased region" description="Basic residues" evidence="1">
    <location>
        <begin position="198"/>
        <end position="207"/>
    </location>
</feature>
<feature type="compositionally biased region" description="Basic and acidic residues" evidence="1">
    <location>
        <begin position="109"/>
        <end position="136"/>
    </location>
</feature>
<dbReference type="AlphaFoldDB" id="A0A6J4IEY3"/>
<organism evidence="2">
    <name type="scientific">uncultured Acetobacteraceae bacterium</name>
    <dbReference type="NCBI Taxonomy" id="169975"/>
    <lineage>
        <taxon>Bacteria</taxon>
        <taxon>Pseudomonadati</taxon>
        <taxon>Pseudomonadota</taxon>
        <taxon>Alphaproteobacteria</taxon>
        <taxon>Acetobacterales</taxon>
        <taxon>Acetobacteraceae</taxon>
        <taxon>environmental samples</taxon>
    </lineage>
</organism>
<feature type="non-terminal residue" evidence="2">
    <location>
        <position position="1"/>
    </location>
</feature>
<feature type="region of interest" description="Disordered" evidence="1">
    <location>
        <begin position="1"/>
        <end position="261"/>
    </location>
</feature>
<dbReference type="EMBL" id="CADCTG010000162">
    <property type="protein sequence ID" value="CAA9248293.1"/>
    <property type="molecule type" value="Genomic_DNA"/>
</dbReference>
<sequence length="325" mass="36451">AGHFARLQAERRPRHGGCRPAKGARHRQGRLSHAPRRRRGRPAGVRAAPRHRAGHQEPRPGQPRLLPGALRRRGGAGGRHRPLVLHGRGRAGRHPEDLPRRRRPHRHQGQVDDLRGDRGQRPPGSERHPAGGDGPRRVHHPAPAGAPLPHHRPRLPPQPRGLGSGVPPQPHRPAQGPSLRRAARHHGRGTGQAARPLPGRRRRHHRRQLPDRRDGQQRHRHQRGQRRPDADPAARPHRAGLHREGRADLGGRDLAPAPPRAERHGAGLLRLHHLLHRRAPRGRAGRAGGVPRGAARQRPLQHARHRVRRHAALHPLRRLHEPLPW</sequence>
<feature type="compositionally biased region" description="Basic and acidic residues" evidence="1">
    <location>
        <begin position="241"/>
        <end position="251"/>
    </location>
</feature>
<evidence type="ECO:0000256" key="1">
    <source>
        <dbReference type="SAM" id="MobiDB-lite"/>
    </source>
</evidence>
<evidence type="ECO:0000313" key="2">
    <source>
        <dbReference type="EMBL" id="CAA9248293.1"/>
    </source>
</evidence>
<feature type="compositionally biased region" description="Basic residues" evidence="1">
    <location>
        <begin position="12"/>
        <end position="41"/>
    </location>
</feature>
<accession>A0A6J4IEY3</accession>
<protein>
    <submittedName>
        <fullName evidence="2">Predicted L-lactate dehydrogenase, Iron-sulfur cluster-binding subunit YkgF</fullName>
    </submittedName>
</protein>
<feature type="non-terminal residue" evidence="2">
    <location>
        <position position="325"/>
    </location>
</feature>
<proteinExistence type="predicted"/>
<feature type="compositionally biased region" description="Basic residues" evidence="1">
    <location>
        <begin position="299"/>
        <end position="310"/>
    </location>
</feature>